<reference evidence="1 2" key="1">
    <citation type="submission" date="2017-07" db="EMBL/GenBank/DDBJ databases">
        <title>Draft sequence of Rhodococcus enclensis 23b-28.</title>
        <authorList>
            <person name="Besaury L."/>
            <person name="Sancelme M."/>
            <person name="Amato P."/>
            <person name="Lallement A."/>
            <person name="Delort A.-M."/>
        </authorList>
    </citation>
    <scope>NUCLEOTIDE SEQUENCE [LARGE SCALE GENOMIC DNA]</scope>
    <source>
        <strain evidence="1 2">23b-28</strain>
    </source>
</reference>
<dbReference type="EMBL" id="NOVD01000036">
    <property type="protein sequence ID" value="PCK24137.1"/>
    <property type="molecule type" value="Genomic_DNA"/>
</dbReference>
<accession>A0A2A5J4H8</accession>
<dbReference type="AlphaFoldDB" id="A0A2A5J4H8"/>
<dbReference type="Proteomes" id="UP000230886">
    <property type="component" value="Unassembled WGS sequence"/>
</dbReference>
<evidence type="ECO:0008006" key="3">
    <source>
        <dbReference type="Google" id="ProtNLM"/>
    </source>
</evidence>
<evidence type="ECO:0000313" key="2">
    <source>
        <dbReference type="Proteomes" id="UP000230886"/>
    </source>
</evidence>
<organism evidence="1 2">
    <name type="scientific">Rhodococcus qingshengii</name>
    <dbReference type="NCBI Taxonomy" id="334542"/>
    <lineage>
        <taxon>Bacteria</taxon>
        <taxon>Bacillati</taxon>
        <taxon>Actinomycetota</taxon>
        <taxon>Actinomycetes</taxon>
        <taxon>Mycobacteriales</taxon>
        <taxon>Nocardiaceae</taxon>
        <taxon>Rhodococcus</taxon>
        <taxon>Rhodococcus erythropolis group</taxon>
    </lineage>
</organism>
<comment type="caution">
    <text evidence="1">The sequence shown here is derived from an EMBL/GenBank/DDBJ whole genome shotgun (WGS) entry which is preliminary data.</text>
</comment>
<evidence type="ECO:0000313" key="1">
    <source>
        <dbReference type="EMBL" id="PCK24137.1"/>
    </source>
</evidence>
<name>A0A2A5J4H8_RHOSG</name>
<sequence length="290" mass="32238">MTTRKASKQAAALTAAEVQQMLRRHYNPPSAQRPGFILAAEIAAPASERRADLIAAPLTHSNGDHIIGHEIKVSRQDVISELRDPTKHDDWAKHCSQWWLVISDPALIEDLTIPETWGIMTPPVRRGGVSMSVLRPAPELSPIDTGAAWRKLARWQAWKSSEAERAAALSVKEAQRTHERDQRELARVKAVGTGSREFEAERIHRILNLVDEQIVAKRLWLWARTEDQELLETIADAVVDHVAVRSAATNLRSTLANIVEELIDPKSGVRLSLSKADVLASPKAKMQARA</sequence>
<gene>
    <name evidence="1" type="ORF">CHR55_27230</name>
</gene>
<protein>
    <recommendedName>
        <fullName evidence="3">MmcB family DNA repair protein</fullName>
    </recommendedName>
</protein>
<proteinExistence type="predicted"/>
<dbReference type="RefSeq" id="WP_099698512.1">
    <property type="nucleotide sequence ID" value="NZ_NOVD01000036.1"/>
</dbReference>